<evidence type="ECO:0000256" key="3">
    <source>
        <dbReference type="ARBA" id="ARBA00022448"/>
    </source>
</evidence>
<feature type="region of interest" description="Disordered" evidence="8">
    <location>
        <begin position="519"/>
        <end position="554"/>
    </location>
</feature>
<protein>
    <submittedName>
        <fullName evidence="10">Sodium:solute symporter</fullName>
    </submittedName>
</protein>
<feature type="transmembrane region" description="Helical" evidence="9">
    <location>
        <begin position="292"/>
        <end position="312"/>
    </location>
</feature>
<evidence type="ECO:0000256" key="5">
    <source>
        <dbReference type="ARBA" id="ARBA00022989"/>
    </source>
</evidence>
<feature type="transmembrane region" description="Helical" evidence="9">
    <location>
        <begin position="75"/>
        <end position="100"/>
    </location>
</feature>
<feature type="transmembrane region" description="Helical" evidence="9">
    <location>
        <begin position="6"/>
        <end position="28"/>
    </location>
</feature>
<feature type="compositionally biased region" description="Pro residues" evidence="8">
    <location>
        <begin position="530"/>
        <end position="554"/>
    </location>
</feature>
<dbReference type="CDD" id="cd10322">
    <property type="entry name" value="SLC5sbd"/>
    <property type="match status" value="1"/>
</dbReference>
<reference evidence="10 11" key="1">
    <citation type="submission" date="2021-01" db="EMBL/GenBank/DDBJ databases">
        <title>Streptomyces acididurans sp. nov., isolated from a peat swamp forest soil.</title>
        <authorList>
            <person name="Chantavorakit T."/>
            <person name="Duangmal K."/>
        </authorList>
    </citation>
    <scope>NUCLEOTIDE SEQUENCE [LARGE SCALE GENOMIC DNA]</scope>
    <source>
        <strain evidence="10 11">KK5PA1</strain>
    </source>
</reference>
<evidence type="ECO:0000256" key="9">
    <source>
        <dbReference type="SAM" id="Phobius"/>
    </source>
</evidence>
<dbReference type="PANTHER" id="PTHR48086:SF8">
    <property type="entry name" value="MONOCARBOXYLIC ACID PERMEASE"/>
    <property type="match status" value="1"/>
</dbReference>
<comment type="subcellular location">
    <subcellularLocation>
        <location evidence="1">Membrane</location>
        <topology evidence="1">Multi-pass membrane protein</topology>
    </subcellularLocation>
</comment>
<dbReference type="Gene3D" id="1.20.1730.10">
    <property type="entry name" value="Sodium/glucose cotransporter"/>
    <property type="match status" value="1"/>
</dbReference>
<organism evidence="10 11">
    <name type="scientific">Actinacidiphila acididurans</name>
    <dbReference type="NCBI Taxonomy" id="2784346"/>
    <lineage>
        <taxon>Bacteria</taxon>
        <taxon>Bacillati</taxon>
        <taxon>Actinomycetota</taxon>
        <taxon>Actinomycetes</taxon>
        <taxon>Kitasatosporales</taxon>
        <taxon>Streptomycetaceae</taxon>
        <taxon>Actinacidiphila</taxon>
    </lineage>
</organism>
<evidence type="ECO:0000256" key="1">
    <source>
        <dbReference type="ARBA" id="ARBA00004141"/>
    </source>
</evidence>
<evidence type="ECO:0000313" key="10">
    <source>
        <dbReference type="EMBL" id="MBM9503573.1"/>
    </source>
</evidence>
<sequence>MKNGVNGVALGVCIAFFLAVTVLGFMAARWRRAENALHLDEWGLGGRSFGTWVTWFLLGGDLYTAYTFVAVPAAVYGAGASGFFALPYTILAYPLVFLFLPRLWSVSRKHGYVTSSDFIRGRFGSKSLSVAVALTGIVATMPYIALQLVGIQAVLNVMGIGNSGNWFAKDLPLFIAFGVLAAYTYSSGLRAPALIAFVKDALIYIVIIVAIIYIPYKLGGFHDIFHSAKTAYAVQNPVTKQPRGSLVSGPKAQWAYATLAMGSAMALFLYPHSVTAVLSSKSRNVVRRNTTILPLYSLMLGLLAMLGFMAIADGVGKGIKGYNAQLAIPQLFENMFPSWFAGVAFAAVGIGALVPAAIMSIAAANLFTRNIYKDLIKPDATPEQETRVSKLVSLVVKVGALVFVLAMDKTVAINFQLLGGIWILQTVPAIVGGLFTRWFHRWALLAGWAAGMAYGTWKAYDQSSATQSHFGGNSDVIPGIGEKGYIGLTAFVLNIAIVLVLSVVLNALRAPAGVDETAREDYVLDTEDPAPLPGTSPKPGEPGVPPGLPEPAGA</sequence>
<evidence type="ECO:0000256" key="8">
    <source>
        <dbReference type="SAM" id="MobiDB-lite"/>
    </source>
</evidence>
<dbReference type="PROSITE" id="PS50283">
    <property type="entry name" value="NA_SOLUT_SYMP_3"/>
    <property type="match status" value="1"/>
</dbReference>
<dbReference type="InterPro" id="IPR038377">
    <property type="entry name" value="Na/Glc_symporter_sf"/>
</dbReference>
<dbReference type="RefSeq" id="WP_205355466.1">
    <property type="nucleotide sequence ID" value="NZ_JADKYB010000002.1"/>
</dbReference>
<name>A0ABS2TNL7_9ACTN</name>
<feature type="transmembrane region" description="Helical" evidence="9">
    <location>
        <begin position="339"/>
        <end position="367"/>
    </location>
</feature>
<gene>
    <name evidence="10" type="ORF">ITX44_03320</name>
</gene>
<dbReference type="InterPro" id="IPR001734">
    <property type="entry name" value="Na/solute_symporter"/>
</dbReference>
<dbReference type="NCBIfam" id="NF046076">
    <property type="entry name" value="monocarbox_MctP"/>
    <property type="match status" value="1"/>
</dbReference>
<comment type="caution">
    <text evidence="10">The sequence shown here is derived from an EMBL/GenBank/DDBJ whole genome shotgun (WGS) entry which is preliminary data.</text>
</comment>
<feature type="transmembrane region" description="Helical" evidence="9">
    <location>
        <begin position="49"/>
        <end position="69"/>
    </location>
</feature>
<keyword evidence="11" id="KW-1185">Reference proteome</keyword>
<dbReference type="InterPro" id="IPR050277">
    <property type="entry name" value="Sodium:Solute_Symporter"/>
</dbReference>
<dbReference type="EMBL" id="JADKYB010000002">
    <property type="protein sequence ID" value="MBM9503573.1"/>
    <property type="molecule type" value="Genomic_DNA"/>
</dbReference>
<comment type="similarity">
    <text evidence="2 7">Belongs to the sodium:solute symporter (SSF) (TC 2.A.21) family.</text>
</comment>
<evidence type="ECO:0000256" key="2">
    <source>
        <dbReference type="ARBA" id="ARBA00006434"/>
    </source>
</evidence>
<proteinExistence type="inferred from homology"/>
<dbReference type="Proteomes" id="UP000749040">
    <property type="component" value="Unassembled WGS sequence"/>
</dbReference>
<accession>A0ABS2TNL7</accession>
<dbReference type="PANTHER" id="PTHR48086">
    <property type="entry name" value="SODIUM/PROLINE SYMPORTER-RELATED"/>
    <property type="match status" value="1"/>
</dbReference>
<dbReference type="Pfam" id="PF00474">
    <property type="entry name" value="SSF"/>
    <property type="match status" value="1"/>
</dbReference>
<feature type="transmembrane region" description="Helical" evidence="9">
    <location>
        <begin position="166"/>
        <end position="185"/>
    </location>
</feature>
<feature type="transmembrane region" description="Helical" evidence="9">
    <location>
        <begin position="413"/>
        <end position="435"/>
    </location>
</feature>
<keyword evidence="4 9" id="KW-0812">Transmembrane</keyword>
<feature type="transmembrane region" description="Helical" evidence="9">
    <location>
        <begin position="197"/>
        <end position="216"/>
    </location>
</feature>
<feature type="transmembrane region" description="Helical" evidence="9">
    <location>
        <begin position="128"/>
        <end position="146"/>
    </location>
</feature>
<evidence type="ECO:0000313" key="11">
    <source>
        <dbReference type="Proteomes" id="UP000749040"/>
    </source>
</evidence>
<keyword evidence="5 9" id="KW-1133">Transmembrane helix</keyword>
<keyword evidence="3" id="KW-0813">Transport</keyword>
<feature type="transmembrane region" description="Helical" evidence="9">
    <location>
        <begin position="485"/>
        <end position="508"/>
    </location>
</feature>
<keyword evidence="6 9" id="KW-0472">Membrane</keyword>
<evidence type="ECO:0000256" key="4">
    <source>
        <dbReference type="ARBA" id="ARBA00022692"/>
    </source>
</evidence>
<feature type="transmembrane region" description="Helical" evidence="9">
    <location>
        <begin position="254"/>
        <end position="271"/>
    </location>
</feature>
<evidence type="ECO:0000256" key="6">
    <source>
        <dbReference type="ARBA" id="ARBA00023136"/>
    </source>
</evidence>
<evidence type="ECO:0000256" key="7">
    <source>
        <dbReference type="RuleBase" id="RU362091"/>
    </source>
</evidence>